<dbReference type="EMBL" id="DS547119">
    <property type="protein sequence ID" value="EDR04259.1"/>
    <property type="molecule type" value="Genomic_DNA"/>
</dbReference>
<dbReference type="GO" id="GO:1990316">
    <property type="term" value="C:Atg1/ULK1 kinase complex"/>
    <property type="evidence" value="ECO:0007669"/>
    <property type="project" value="InterPro"/>
</dbReference>
<feature type="compositionally biased region" description="Low complexity" evidence="4">
    <location>
        <begin position="577"/>
        <end position="591"/>
    </location>
</feature>
<feature type="chain" id="PRO_5002747280" description="Autophagy-related protein 13" evidence="5">
    <location>
        <begin position="22"/>
        <end position="1008"/>
    </location>
</feature>
<dbReference type="PANTHER" id="PTHR13430:SF4">
    <property type="entry name" value="AUTOPHAGY-RELATED PROTEIN 13"/>
    <property type="match status" value="1"/>
</dbReference>
<dbReference type="OrthoDB" id="70161at2759"/>
<dbReference type="PANTHER" id="PTHR13430">
    <property type="match status" value="1"/>
</dbReference>
<dbReference type="AlphaFoldDB" id="B0DMC7"/>
<keyword evidence="2 3" id="KW-0072">Autophagy</keyword>
<accession>B0DMC7</accession>
<feature type="region of interest" description="Disordered" evidence="4">
    <location>
        <begin position="945"/>
        <end position="979"/>
    </location>
</feature>
<gene>
    <name evidence="7" type="ORF">LACBIDRAFT_330754</name>
</gene>
<feature type="compositionally biased region" description="Basic and acidic residues" evidence="4">
    <location>
        <begin position="787"/>
        <end position="800"/>
    </location>
</feature>
<evidence type="ECO:0000256" key="2">
    <source>
        <dbReference type="ARBA" id="ARBA00023006"/>
    </source>
</evidence>
<feature type="compositionally biased region" description="Polar residues" evidence="4">
    <location>
        <begin position="729"/>
        <end position="740"/>
    </location>
</feature>
<evidence type="ECO:0000256" key="4">
    <source>
        <dbReference type="SAM" id="MobiDB-lite"/>
    </source>
</evidence>
<sequence>MKSLPNVLSTLICFFLLLARADVTLYTVETASTNYTSPLGTPTIAPIGVGKDGATTYAQQVLYSSVEVVYSTPPVTTTLTDVRTATETFVEAASYIFVSYADGSNGNNPQFNGYESNCTISSENKTAACVQVIKDIINQTTTTFTTAVTSSYTGRLVPVATLTGTLTPPKSGASGRGEWSIATFIFVLVAAAGMGLEIDTFHCKRGSCEVPFKSATSEPRTQPKVDKWFNLETPDSDLFTKEAREPYRNISLSTPPGPPPLEIQVLLSIPEFTNNKVLVYISPDSSRIRIEPTPRFILLESWTLAFTAHSEGDDDGVDVALPTIYKHGIPLFRSLFSLLRVLPTWKLYKRLKRRTGGIVRNGHLGIQLRVRASSESEYDDTQIMSFNTRRLPSALPTQSYTFSAVPHPLGSLTLSTVYLETPNFQLDELESLLSSRFISLDLGFVPTLTKNHQRDSITGSLPSSSGIPSRSPPKPIAEGGIDRFILPALGSSTSLPRNTAIPMRTSLSTSSNPHALPPPSGLAVTRLRRESLNSSSSSDLPSIPYPNPSLSSLSSSPSSGPLPIRRPNINPVHPFKSNTISSASGSSPSLSIRQGVVGGGSPLSSSGHTRQTSSPAPRLPPSPIGGAFAFGTNKPSPSSLGDKRSTSRSGSVGDRDRTRSMTGSGEGEDRPFPPRKRYSSSFGHRYVGSVGSVSTGGADGNGSGSGRSTPAGAGGLASELMQRERTHSAVGSVTSFLSNTTDDDDISTFVQDIDSRKPLSGRDKEREKDKESRRAPDTQTQGGAADAKGKERERPREVPMRKGSSTGSSTVRAWSGHSNDPDSPSTSGFTPERRGSTSPPRSASPTSVAALTSVSPGRGPMLTSQGEVDERLKKMNETFMKSLEGFSGSSRRKDRKRVQDDANEQQQQLQHRRANTVHEPTSSRGGTIAIAGRGLGLGRAHDVDSVHFRSRRSPSPSSAYSPGRGRGRDGSLSRSTGSEEVMGKMELYEERRRICFLRIYILRRRWTE</sequence>
<dbReference type="GO" id="GO:0034497">
    <property type="term" value="P:protein localization to phagophore assembly site"/>
    <property type="evidence" value="ECO:0007669"/>
    <property type="project" value="TreeGrafter"/>
</dbReference>
<feature type="compositionally biased region" description="Polar residues" evidence="4">
    <location>
        <begin position="803"/>
        <end position="829"/>
    </location>
</feature>
<feature type="compositionally biased region" description="Low complexity" evidence="4">
    <location>
        <begin position="532"/>
        <end position="563"/>
    </location>
</feature>
<evidence type="ECO:0000259" key="6">
    <source>
        <dbReference type="Pfam" id="PF10033"/>
    </source>
</evidence>
<dbReference type="Pfam" id="PF10033">
    <property type="entry name" value="ATG13"/>
    <property type="match status" value="1"/>
</dbReference>
<evidence type="ECO:0000313" key="8">
    <source>
        <dbReference type="Proteomes" id="UP000001194"/>
    </source>
</evidence>
<keyword evidence="8" id="KW-1185">Reference proteome</keyword>
<name>B0DMC7_LACBS</name>
<dbReference type="GO" id="GO:0000407">
    <property type="term" value="C:phagophore assembly site"/>
    <property type="evidence" value="ECO:0007669"/>
    <property type="project" value="TreeGrafter"/>
</dbReference>
<evidence type="ECO:0000256" key="3">
    <source>
        <dbReference type="RuleBase" id="RU361214"/>
    </source>
</evidence>
<feature type="signal peptide" evidence="5">
    <location>
        <begin position="1"/>
        <end position="21"/>
    </location>
</feature>
<dbReference type="Gene3D" id="3.30.900.10">
    <property type="entry name" value="HORMA domain"/>
    <property type="match status" value="1"/>
</dbReference>
<evidence type="ECO:0000256" key="5">
    <source>
        <dbReference type="SAM" id="SignalP"/>
    </source>
</evidence>
<keyword evidence="5" id="KW-0732">Signal</keyword>
<feature type="region of interest" description="Disordered" evidence="4">
    <location>
        <begin position="495"/>
        <end position="868"/>
    </location>
</feature>
<dbReference type="Proteomes" id="UP000001194">
    <property type="component" value="Unassembled WGS sequence"/>
</dbReference>
<dbReference type="InParanoid" id="B0DMC7"/>
<dbReference type="STRING" id="486041.B0DMC7"/>
<reference evidence="7 8" key="1">
    <citation type="journal article" date="2008" name="Nature">
        <title>The genome of Laccaria bicolor provides insights into mycorrhizal symbiosis.</title>
        <authorList>
            <person name="Martin F."/>
            <person name="Aerts A."/>
            <person name="Ahren D."/>
            <person name="Brun A."/>
            <person name="Danchin E.G.J."/>
            <person name="Duchaussoy F."/>
            <person name="Gibon J."/>
            <person name="Kohler A."/>
            <person name="Lindquist E."/>
            <person name="Pereda V."/>
            <person name="Salamov A."/>
            <person name="Shapiro H.J."/>
            <person name="Wuyts J."/>
            <person name="Blaudez D."/>
            <person name="Buee M."/>
            <person name="Brokstein P."/>
            <person name="Canbaeck B."/>
            <person name="Cohen D."/>
            <person name="Courty P.E."/>
            <person name="Coutinho P.M."/>
            <person name="Delaruelle C."/>
            <person name="Detter J.C."/>
            <person name="Deveau A."/>
            <person name="DiFazio S."/>
            <person name="Duplessis S."/>
            <person name="Fraissinet-Tachet L."/>
            <person name="Lucic E."/>
            <person name="Frey-Klett P."/>
            <person name="Fourrey C."/>
            <person name="Feussner I."/>
            <person name="Gay G."/>
            <person name="Grimwood J."/>
            <person name="Hoegger P.J."/>
            <person name="Jain P."/>
            <person name="Kilaru S."/>
            <person name="Labbe J."/>
            <person name="Lin Y.C."/>
            <person name="Legue V."/>
            <person name="Le Tacon F."/>
            <person name="Marmeisse R."/>
            <person name="Melayah D."/>
            <person name="Montanini B."/>
            <person name="Muratet M."/>
            <person name="Nehls U."/>
            <person name="Niculita-Hirzel H."/>
            <person name="Oudot-Le Secq M.P."/>
            <person name="Peter M."/>
            <person name="Quesneville H."/>
            <person name="Rajashekar B."/>
            <person name="Reich M."/>
            <person name="Rouhier N."/>
            <person name="Schmutz J."/>
            <person name="Yin T."/>
            <person name="Chalot M."/>
            <person name="Henrissat B."/>
            <person name="Kuees U."/>
            <person name="Lucas S."/>
            <person name="Van de Peer Y."/>
            <person name="Podila G.K."/>
            <person name="Polle A."/>
            <person name="Pukkila P.J."/>
            <person name="Richardson P.M."/>
            <person name="Rouze P."/>
            <person name="Sanders I.R."/>
            <person name="Stajich J.E."/>
            <person name="Tunlid A."/>
            <person name="Tuskan G."/>
            <person name="Grigoriev I.V."/>
        </authorList>
    </citation>
    <scope>NUCLEOTIDE SEQUENCE [LARGE SCALE GENOMIC DNA]</scope>
    <source>
        <strain evidence="8">S238N-H82 / ATCC MYA-4686</strain>
    </source>
</reference>
<dbReference type="HOGENOM" id="CLU_011810_0_0_1"/>
<dbReference type="GO" id="GO:0000423">
    <property type="term" value="P:mitophagy"/>
    <property type="evidence" value="ECO:0007669"/>
    <property type="project" value="TreeGrafter"/>
</dbReference>
<dbReference type="RefSeq" id="XP_001885150.1">
    <property type="nucleotide sequence ID" value="XM_001885115.1"/>
</dbReference>
<dbReference type="InterPro" id="IPR018731">
    <property type="entry name" value="Atg13_N"/>
</dbReference>
<protein>
    <recommendedName>
        <fullName evidence="3">Autophagy-related protein 13</fullName>
    </recommendedName>
</protein>
<feature type="compositionally biased region" description="Low complexity" evidence="4">
    <location>
        <begin position="836"/>
        <end position="850"/>
    </location>
</feature>
<dbReference type="InterPro" id="IPR040182">
    <property type="entry name" value="ATG13"/>
</dbReference>
<dbReference type="InterPro" id="IPR036570">
    <property type="entry name" value="HORMA_dom_sf"/>
</dbReference>
<dbReference type="GO" id="GO:0034727">
    <property type="term" value="P:piecemeal microautophagy of the nucleus"/>
    <property type="evidence" value="ECO:0007669"/>
    <property type="project" value="TreeGrafter"/>
</dbReference>
<comment type="similarity">
    <text evidence="1 3">Belongs to the ATG13 family. Fungi subfamily.</text>
</comment>
<evidence type="ECO:0000313" key="7">
    <source>
        <dbReference type="EMBL" id="EDR04259.1"/>
    </source>
</evidence>
<evidence type="ECO:0000256" key="1">
    <source>
        <dbReference type="ARBA" id="ARBA00005246"/>
    </source>
</evidence>
<dbReference type="KEGG" id="lbc:LACBIDRAFT_330754"/>
<dbReference type="GO" id="GO:0005829">
    <property type="term" value="C:cytosol"/>
    <property type="evidence" value="ECO:0007669"/>
    <property type="project" value="TreeGrafter"/>
</dbReference>
<proteinExistence type="inferred from homology"/>
<feature type="region of interest" description="Disordered" evidence="4">
    <location>
        <begin position="452"/>
        <end position="478"/>
    </location>
</feature>
<feature type="compositionally biased region" description="Basic and acidic residues" evidence="4">
    <location>
        <begin position="753"/>
        <end position="776"/>
    </location>
</feature>
<feature type="region of interest" description="Disordered" evidence="4">
    <location>
        <begin position="881"/>
        <end position="928"/>
    </location>
</feature>
<feature type="compositionally biased region" description="Low complexity" evidence="4">
    <location>
        <begin position="687"/>
        <end position="696"/>
    </location>
</feature>
<feature type="domain" description="Autophagy-related protein 13 N-terminal" evidence="6">
    <location>
        <begin position="201"/>
        <end position="424"/>
    </location>
</feature>
<organism evidence="8">
    <name type="scientific">Laccaria bicolor (strain S238N-H82 / ATCC MYA-4686)</name>
    <name type="common">Bicoloured deceiver</name>
    <name type="synonym">Laccaria laccata var. bicolor</name>
    <dbReference type="NCBI Taxonomy" id="486041"/>
    <lineage>
        <taxon>Eukaryota</taxon>
        <taxon>Fungi</taxon>
        <taxon>Dikarya</taxon>
        <taxon>Basidiomycota</taxon>
        <taxon>Agaricomycotina</taxon>
        <taxon>Agaricomycetes</taxon>
        <taxon>Agaricomycetidae</taxon>
        <taxon>Agaricales</taxon>
        <taxon>Agaricineae</taxon>
        <taxon>Hydnangiaceae</taxon>
        <taxon>Laccaria</taxon>
    </lineage>
</organism>
<dbReference type="GeneID" id="6080778"/>
<feature type="compositionally biased region" description="Low complexity" evidence="4">
    <location>
        <begin position="456"/>
        <end position="469"/>
    </location>
</feature>
<feature type="compositionally biased region" description="Low complexity" evidence="4">
    <location>
        <begin position="953"/>
        <end position="963"/>
    </location>
</feature>